<sequence length="429" mass="47379">MPGAKIDNETFVVDKNGSAITTYIDEKYDPQKIKRVVIQIHGQYRDAWNQWLYLNISRNEAASQGGFTSDEVLAVAPMFFALIDKGAYPVDSNNVSNTKALVWDNSGWGNVEDAIYPVYNDQGELDNPAYQEGSKNSKGSGSKRSKRKIQGVSAKQAQQDGPKVASLDILDMYIDYFGNSTRFPNLNKIVVSGFSMGAQAVNRYVALRTDTSMDQKLYYVMTSPASFMYVTDERPRNIPSNCTDYNDYKYGLKGTMPAYYQRHADQDNVDTIRKRYLNRAQFYMVGSDDNSITDNSCEGMTQGRGHVDRMDNWVNKALPGIPGNPSPGKLPDTVFFGRIKHVSHDAFGILNSPLAQQFLFLQEFNGQGDNAKGILPMAHSGDGGTFLPQPGSDKASASGKDAAAVSIPRPSLITFALTVAVIYVAHLAW</sequence>
<dbReference type="InterPro" id="IPR029058">
    <property type="entry name" value="AB_hydrolase_fold"/>
</dbReference>
<reference evidence="4" key="1">
    <citation type="submission" date="2023-03" db="EMBL/GenBank/DDBJ databases">
        <title>Mating type loci evolution in Malassezia.</title>
        <authorList>
            <person name="Coelho M.A."/>
        </authorList>
    </citation>
    <scope>NUCLEOTIDE SEQUENCE</scope>
    <source>
        <strain evidence="4">CBS 9557</strain>
    </source>
</reference>
<keyword evidence="5" id="KW-1185">Reference proteome</keyword>
<proteinExistence type="predicted"/>
<evidence type="ECO:0000313" key="5">
    <source>
        <dbReference type="Proteomes" id="UP001213623"/>
    </source>
</evidence>
<dbReference type="EMBL" id="CP119892">
    <property type="protein sequence ID" value="WFD25154.1"/>
    <property type="molecule type" value="Genomic_DNA"/>
</dbReference>
<accession>A0AAF0EI44</accession>
<evidence type="ECO:0000256" key="1">
    <source>
        <dbReference type="ARBA" id="ARBA00047591"/>
    </source>
</evidence>
<evidence type="ECO:0000256" key="2">
    <source>
        <dbReference type="ARBA" id="ARBA00048461"/>
    </source>
</evidence>
<dbReference type="Proteomes" id="UP001213623">
    <property type="component" value="Chromosome 1"/>
</dbReference>
<evidence type="ECO:0000313" key="4">
    <source>
        <dbReference type="EMBL" id="WFD25154.1"/>
    </source>
</evidence>
<dbReference type="AlphaFoldDB" id="A0AAF0EI44"/>
<dbReference type="Gene3D" id="3.40.50.1820">
    <property type="entry name" value="alpha/beta hydrolase"/>
    <property type="match status" value="1"/>
</dbReference>
<evidence type="ECO:0000256" key="3">
    <source>
        <dbReference type="SAM" id="MobiDB-lite"/>
    </source>
</evidence>
<protein>
    <submittedName>
        <fullName evidence="4">Uncharacterized protein</fullName>
    </submittedName>
</protein>
<comment type="catalytic activity">
    <reaction evidence="1">
        <text>a diacylglycerol + H2O = a monoacylglycerol + a fatty acid + H(+)</text>
        <dbReference type="Rhea" id="RHEA:32731"/>
        <dbReference type="ChEBI" id="CHEBI:15377"/>
        <dbReference type="ChEBI" id="CHEBI:15378"/>
        <dbReference type="ChEBI" id="CHEBI:17408"/>
        <dbReference type="ChEBI" id="CHEBI:18035"/>
        <dbReference type="ChEBI" id="CHEBI:28868"/>
    </reaction>
</comment>
<comment type="catalytic activity">
    <reaction evidence="2">
        <text>a monoacylglycerol + H2O = glycerol + a fatty acid + H(+)</text>
        <dbReference type="Rhea" id="RHEA:15245"/>
        <dbReference type="ChEBI" id="CHEBI:15377"/>
        <dbReference type="ChEBI" id="CHEBI:15378"/>
        <dbReference type="ChEBI" id="CHEBI:17408"/>
        <dbReference type="ChEBI" id="CHEBI:17754"/>
        <dbReference type="ChEBI" id="CHEBI:28868"/>
    </reaction>
</comment>
<feature type="region of interest" description="Disordered" evidence="3">
    <location>
        <begin position="126"/>
        <end position="157"/>
    </location>
</feature>
<dbReference type="SUPFAM" id="SSF53474">
    <property type="entry name" value="alpha/beta-Hydrolases"/>
    <property type="match status" value="1"/>
</dbReference>
<name>A0AAF0EI44_9BASI</name>
<dbReference type="PANTHER" id="PTHR35560:SF3">
    <property type="entry name" value="PEPTIDASE S9 PROLYL OLIGOPEPTIDASE CATALYTIC DOMAIN-CONTAINING PROTEIN"/>
    <property type="match status" value="1"/>
</dbReference>
<organism evidence="4 5">
    <name type="scientific">Malassezia nana</name>
    <dbReference type="NCBI Taxonomy" id="180528"/>
    <lineage>
        <taxon>Eukaryota</taxon>
        <taxon>Fungi</taxon>
        <taxon>Dikarya</taxon>
        <taxon>Basidiomycota</taxon>
        <taxon>Ustilaginomycotina</taxon>
        <taxon>Malasseziomycetes</taxon>
        <taxon>Malasseziales</taxon>
        <taxon>Malasseziaceae</taxon>
        <taxon>Malassezia</taxon>
    </lineage>
</organism>
<dbReference type="PANTHER" id="PTHR35560">
    <property type="entry name" value="BLL0132 PROTEIN"/>
    <property type="match status" value="1"/>
</dbReference>
<gene>
    <name evidence="4" type="ORF">MNAN1_000118</name>
</gene>